<evidence type="ECO:0000256" key="10">
    <source>
        <dbReference type="ARBA" id="ARBA00032008"/>
    </source>
</evidence>
<evidence type="ECO:0000256" key="6">
    <source>
        <dbReference type="ARBA" id="ARBA00023159"/>
    </source>
</evidence>
<feature type="region of interest" description="Disordered" evidence="12">
    <location>
        <begin position="168"/>
        <end position="189"/>
    </location>
</feature>
<evidence type="ECO:0000313" key="17">
    <source>
        <dbReference type="Proteomes" id="UP000076874"/>
    </source>
</evidence>
<feature type="region of interest" description="Disordered" evidence="12">
    <location>
        <begin position="427"/>
        <end position="466"/>
    </location>
</feature>
<dbReference type="GO" id="GO:0016592">
    <property type="term" value="C:mediator complex"/>
    <property type="evidence" value="ECO:0007669"/>
    <property type="project" value="InterPro"/>
</dbReference>
<feature type="region of interest" description="Disordered" evidence="12">
    <location>
        <begin position="812"/>
        <end position="850"/>
    </location>
</feature>
<dbReference type="InterPro" id="IPR051139">
    <property type="entry name" value="Mediator_complx_sub13"/>
</dbReference>
<dbReference type="GO" id="GO:0003713">
    <property type="term" value="F:transcription coactivator activity"/>
    <property type="evidence" value="ECO:0007669"/>
    <property type="project" value="TreeGrafter"/>
</dbReference>
<dbReference type="Pfam" id="PF18296">
    <property type="entry name" value="MID_MedPIWI"/>
    <property type="match status" value="1"/>
</dbReference>
<keyword evidence="4 11" id="KW-0678">Repressor</keyword>
<evidence type="ECO:0000313" key="16">
    <source>
        <dbReference type="EMBL" id="OAA61098.1"/>
    </source>
</evidence>
<keyword evidence="6 11" id="KW-0010">Activator</keyword>
<comment type="similarity">
    <text evidence="2 11">Belongs to the Mediator complex subunit 13 family.</text>
</comment>
<dbReference type="InterPro" id="IPR009401">
    <property type="entry name" value="Med13_C"/>
</dbReference>
<dbReference type="Proteomes" id="UP000076874">
    <property type="component" value="Unassembled WGS sequence"/>
</dbReference>
<evidence type="ECO:0000256" key="12">
    <source>
        <dbReference type="SAM" id="MobiDB-lite"/>
    </source>
</evidence>
<feature type="compositionally biased region" description="Polar residues" evidence="12">
    <location>
        <begin position="445"/>
        <end position="457"/>
    </location>
</feature>
<feature type="domain" description="Mediator complex subunit Med13 C-terminal" evidence="13">
    <location>
        <begin position="1230"/>
        <end position="1597"/>
    </location>
</feature>
<keyword evidence="8 11" id="KW-0539">Nucleus</keyword>
<dbReference type="PANTHER" id="PTHR48249">
    <property type="entry name" value="MEDIATOR OF RNA POLYMERASE II TRANSCRIPTION SUBUNIT 13"/>
    <property type="match status" value="1"/>
</dbReference>
<evidence type="ECO:0000256" key="11">
    <source>
        <dbReference type="RuleBase" id="RU364134"/>
    </source>
</evidence>
<protein>
    <recommendedName>
        <fullName evidence="3 11">Mediator of RNA polymerase II transcription subunit 13</fullName>
    </recommendedName>
    <alternativeName>
        <fullName evidence="10 11">Mediator complex subunit 13</fullName>
    </alternativeName>
</protein>
<feature type="compositionally biased region" description="Polar residues" evidence="12">
    <location>
        <begin position="1461"/>
        <end position="1473"/>
    </location>
</feature>
<feature type="compositionally biased region" description="Gly residues" evidence="12">
    <location>
        <begin position="1447"/>
        <end position="1456"/>
    </location>
</feature>
<feature type="compositionally biased region" description="Low complexity" evidence="12">
    <location>
        <begin position="1419"/>
        <end position="1446"/>
    </location>
</feature>
<dbReference type="InterPro" id="IPR021643">
    <property type="entry name" value="Mediator_Med13_N"/>
</dbReference>
<accession>A0A167TZ50</accession>
<dbReference type="Pfam" id="PF06333">
    <property type="entry name" value="Med13_C"/>
    <property type="match status" value="1"/>
</dbReference>
<evidence type="ECO:0000259" key="13">
    <source>
        <dbReference type="Pfam" id="PF06333"/>
    </source>
</evidence>
<gene>
    <name evidence="16" type="ORF">SPI_05122</name>
</gene>
<keyword evidence="7 11" id="KW-0804">Transcription</keyword>
<dbReference type="InterPro" id="IPR041285">
    <property type="entry name" value="MID_MedPIWI"/>
</dbReference>
<dbReference type="PANTHER" id="PTHR48249:SF3">
    <property type="entry name" value="MEDIATOR OF RNA POLYMERASE II TRANSCRIPTION SUBUNIT 13"/>
    <property type="match status" value="1"/>
</dbReference>
<keyword evidence="5 11" id="KW-0805">Transcription regulation</keyword>
<comment type="subunit">
    <text evidence="11">Component of the SRB8-11 complex, which itself associates with the Mediator complex.</text>
</comment>
<evidence type="ECO:0000256" key="7">
    <source>
        <dbReference type="ARBA" id="ARBA00023163"/>
    </source>
</evidence>
<evidence type="ECO:0000256" key="2">
    <source>
        <dbReference type="ARBA" id="ARBA00009354"/>
    </source>
</evidence>
<organism evidence="16 17">
    <name type="scientific">Niveomyces insectorum RCEF 264</name>
    <dbReference type="NCBI Taxonomy" id="1081102"/>
    <lineage>
        <taxon>Eukaryota</taxon>
        <taxon>Fungi</taxon>
        <taxon>Dikarya</taxon>
        <taxon>Ascomycota</taxon>
        <taxon>Pezizomycotina</taxon>
        <taxon>Sordariomycetes</taxon>
        <taxon>Hypocreomycetidae</taxon>
        <taxon>Hypocreales</taxon>
        <taxon>Cordycipitaceae</taxon>
        <taxon>Niveomyces</taxon>
    </lineage>
</organism>
<keyword evidence="17" id="KW-1185">Reference proteome</keyword>
<feature type="domain" description="Mediator complex subunit Med13 N-terminal" evidence="14">
    <location>
        <begin position="7"/>
        <end position="391"/>
    </location>
</feature>
<feature type="compositionally biased region" description="Polar residues" evidence="12">
    <location>
        <begin position="1400"/>
        <end position="1418"/>
    </location>
</feature>
<feature type="domain" description="MID" evidence="15">
    <location>
        <begin position="1049"/>
        <end position="1221"/>
    </location>
</feature>
<evidence type="ECO:0000256" key="9">
    <source>
        <dbReference type="ARBA" id="ARBA00025661"/>
    </source>
</evidence>
<dbReference type="STRING" id="1081102.A0A167TZ50"/>
<comment type="function">
    <text evidence="9 11">Component of the SRB8-11 complex. The SRB8-11 complex is a regulatory module of the Mediator complex which is itself involved in regulation of basal and activated RNA polymerase II-dependent transcription. The SRB8-11 complex may be involved in the transcriptional repression of a subset of genes regulated by Mediator. It may inhibit the association of the Mediator complex with RNA polymerase II to form the holoenzyme complex.</text>
</comment>
<name>A0A167TZ50_9HYPO</name>
<dbReference type="GO" id="GO:0045944">
    <property type="term" value="P:positive regulation of transcription by RNA polymerase II"/>
    <property type="evidence" value="ECO:0007669"/>
    <property type="project" value="TreeGrafter"/>
</dbReference>
<evidence type="ECO:0000256" key="3">
    <source>
        <dbReference type="ARBA" id="ARBA00019618"/>
    </source>
</evidence>
<feature type="region of interest" description="Disordered" evidence="12">
    <location>
        <begin position="1393"/>
        <end position="1480"/>
    </location>
</feature>
<comment type="caution">
    <text evidence="16">The sequence shown here is derived from an EMBL/GenBank/DDBJ whole genome shotgun (WGS) entry which is preliminary data.</text>
</comment>
<evidence type="ECO:0000256" key="8">
    <source>
        <dbReference type="ARBA" id="ARBA00023242"/>
    </source>
</evidence>
<feature type="compositionally biased region" description="Low complexity" evidence="12">
    <location>
        <begin position="830"/>
        <end position="841"/>
    </location>
</feature>
<evidence type="ECO:0000259" key="14">
    <source>
        <dbReference type="Pfam" id="PF11597"/>
    </source>
</evidence>
<comment type="subcellular location">
    <subcellularLocation>
        <location evidence="1 11">Nucleus</location>
    </subcellularLocation>
</comment>
<reference evidence="16 17" key="1">
    <citation type="journal article" date="2016" name="Genome Biol. Evol.">
        <title>Divergent and convergent evolution of fungal pathogenicity.</title>
        <authorList>
            <person name="Shang Y."/>
            <person name="Xiao G."/>
            <person name="Zheng P."/>
            <person name="Cen K."/>
            <person name="Zhan S."/>
            <person name="Wang C."/>
        </authorList>
    </citation>
    <scope>NUCLEOTIDE SEQUENCE [LARGE SCALE GENOMIC DNA]</scope>
    <source>
        <strain evidence="16 17">RCEF 264</strain>
    </source>
</reference>
<evidence type="ECO:0000256" key="4">
    <source>
        <dbReference type="ARBA" id="ARBA00022491"/>
    </source>
</evidence>
<sequence length="1608" mass="171844">MDVGEYETNTLVVSHIASVAFRVYRHVATSSSSVHAFSSTDIEKALRTDGHLVFADSRRRGIWCFRLLRKDGTRIGSPAKSELGATIAIGPHRLSMVDEGAFEPSSLLKGRPTITNAIKTPNSSSSSSGLSAIDSASKTAINQQFGLPPPSATPTLSQASTVLTNATVPPDAETAPAGSRPPGTDTAEQRTFPAVPAKVVYNFFLSSVLASLSSAYCSKANAIALNSRTFLLPPLDPLWDGEESSRADRKSLVATLRVCLTTAGALLVSLSHSILQGMGCSTWACYDHVPPAGASVLTAPWGKLATIRDVYPPLPPDEAGPYASTTSGGTRLLPSVPQAWKNFVAQMLEMRGTSPSVMRDSSWLRVEFLLEEETGSSKPVVILWPSVLCFWSLENPSATVALFQRLDPLADVREAYLEELRGEDVASKPLEAKEDEDVFMEDAPTVSSTGKGSQSDGPSPLGMRNSTGLVSAAAAAAAAGTVYPTPPDGVSNPVGVTPTFDGSVSSPGNAVGTVAPADSDAPATERSLATEGTFGDFWQSNELKREEHDQPFIAEPENLFGEMGVDMFGDDVTDADFNFFDKKPDAAGVPLPGASDAATTTLGETDIDTTMTQASPQTKVEGQSPAEKPRENLAISSFADGKSNEILGESVAQGRPEPSMFAKPELKHARSNLNDETRDANFLFKTSANGGPVYRTKRPPSPFNAMTVFKRVRTLVAAKRAQSGWAKQSTLARHGNRFEGLRFTDFMLQNNKKYEQNGKFSFVWPHPEADMAFDMSSATSPTAFRRPVKKKPGLEEQSPAFSALVSSITRNLKSSSLRPQSPPLVDNSEDTSSGSSGPDSSSSDDTDDDEPLAASMAQRKLKARMIAEAVPLPEAATELSRVYSEGVWDFPITRFFADPMPPQTELAYTDDDIADVAQILTQQITRATIRSGFDEDSGQDLQHSKLRQTLLQRTRYSIATLQSCLPPGLHDATRCSLKLYLEVQDIPLLVQPSRLHPRPPPGSEQLRTNFFPVPTPHVELRRNESALSIMPTAVEFWEVLGLEPLHGAKDIKAVCLYPNYDGLAEEVGNFIGRMRIVYESLRLGSHEPLSDHAAVSNGMASFDASMPYAASSGSATGRSDFLGADQMHKLAQALAAEDTPSKSLLVYHVYCADVTNAIVDACLAFQRLSQLYEIAVTSRNTEPNDLVLQLIPTSFLASSTCLVVPTPTDLFRLSLEVYDRCASPRGPRPSPAFLLEQPPSRMLDLKLSATPSVDVQRENSCIHVAYAQSADNRWVTAAWTDSSGWRQFSAAYRVARKGMPPTNSFAAVAQEMWENTCALVASLKVHWRAVITKCGTMEQDEVQVWTELAKVESRASISVTLVAVDTRPSLELLPPVVTVPPTALSLLSAATPAPTPQASVFSPEQSGNPVTPVANTSFGNPTTPAGTPAGAPTPVTPSAAATTNTGTGAGGGGGGPNSPAVANTSGANANSDPSAKLAAAGADPNTVAEIDGNVVLVDITDSTWGAVAAHRLNTSSTWVDVRPALVSGYLVKRGGMGRDDPPVVLEVNVIRAEGSPRGYESLVREILSSFRGLGTLARARGILDGERDVRPWHVAAAERSAKALCQWM</sequence>
<feature type="region of interest" description="Disordered" evidence="12">
    <location>
        <begin position="610"/>
        <end position="630"/>
    </location>
</feature>
<evidence type="ECO:0000259" key="15">
    <source>
        <dbReference type="Pfam" id="PF18296"/>
    </source>
</evidence>
<dbReference type="EMBL" id="AZHD01000008">
    <property type="protein sequence ID" value="OAA61098.1"/>
    <property type="molecule type" value="Genomic_DNA"/>
</dbReference>
<dbReference type="Pfam" id="PF11597">
    <property type="entry name" value="Med13_N"/>
    <property type="match status" value="1"/>
</dbReference>
<proteinExistence type="inferred from homology"/>
<dbReference type="OrthoDB" id="103819at2759"/>
<evidence type="ECO:0000256" key="5">
    <source>
        <dbReference type="ARBA" id="ARBA00023015"/>
    </source>
</evidence>
<evidence type="ECO:0000256" key="1">
    <source>
        <dbReference type="ARBA" id="ARBA00004123"/>
    </source>
</evidence>